<keyword evidence="1" id="KW-0805">Transcription regulation</keyword>
<organism evidence="6 7">
    <name type="scientific">Flagellimonas oceani</name>
    <dbReference type="NCBI Taxonomy" id="2698672"/>
    <lineage>
        <taxon>Bacteria</taxon>
        <taxon>Pseudomonadati</taxon>
        <taxon>Bacteroidota</taxon>
        <taxon>Flavobacteriia</taxon>
        <taxon>Flavobacteriales</taxon>
        <taxon>Flavobacteriaceae</taxon>
        <taxon>Flagellimonas</taxon>
    </lineage>
</organism>
<evidence type="ECO:0000256" key="2">
    <source>
        <dbReference type="ARBA" id="ARBA00023125"/>
    </source>
</evidence>
<reference evidence="6 7" key="1">
    <citation type="submission" date="2020-02" db="EMBL/GenBank/DDBJ databases">
        <title>Complete genome of Muricauda sp. 501str8.</title>
        <authorList>
            <person name="Dong B."/>
            <person name="Zhu S."/>
            <person name="Yang J."/>
            <person name="Chen J."/>
        </authorList>
    </citation>
    <scope>NUCLEOTIDE SEQUENCE [LARGE SCALE GENOMIC DNA]</scope>
    <source>
        <strain evidence="6 7">501str8</strain>
    </source>
</reference>
<evidence type="ECO:0000313" key="6">
    <source>
        <dbReference type="EMBL" id="QII44000.1"/>
    </source>
</evidence>
<evidence type="ECO:0000259" key="5">
    <source>
        <dbReference type="PROSITE" id="PS50977"/>
    </source>
</evidence>
<feature type="domain" description="HTH tetR-type" evidence="5">
    <location>
        <begin position="5"/>
        <end position="65"/>
    </location>
</feature>
<name>A0A6G7J023_9FLAO</name>
<dbReference type="InterPro" id="IPR001647">
    <property type="entry name" value="HTH_TetR"/>
</dbReference>
<dbReference type="KEGG" id="mut:GVT53_04705"/>
<dbReference type="PROSITE" id="PS50977">
    <property type="entry name" value="HTH_TETR_2"/>
    <property type="match status" value="1"/>
</dbReference>
<keyword evidence="2 4" id="KW-0238">DNA-binding</keyword>
<evidence type="ECO:0000256" key="4">
    <source>
        <dbReference type="PROSITE-ProRule" id="PRU00335"/>
    </source>
</evidence>
<dbReference type="PANTHER" id="PTHR47506:SF1">
    <property type="entry name" value="HTH-TYPE TRANSCRIPTIONAL REGULATOR YJDC"/>
    <property type="match status" value="1"/>
</dbReference>
<dbReference type="Proteomes" id="UP000502928">
    <property type="component" value="Chromosome"/>
</dbReference>
<protein>
    <submittedName>
        <fullName evidence="6">TetR/AcrR family transcriptional regulator</fullName>
    </submittedName>
</protein>
<keyword evidence="3" id="KW-0804">Transcription</keyword>
<evidence type="ECO:0000256" key="1">
    <source>
        <dbReference type="ARBA" id="ARBA00023015"/>
    </source>
</evidence>
<dbReference type="AlphaFoldDB" id="A0A6G7J023"/>
<gene>
    <name evidence="6" type="ORF">GVT53_04705</name>
</gene>
<dbReference type="PANTHER" id="PTHR47506">
    <property type="entry name" value="TRANSCRIPTIONAL REGULATORY PROTEIN"/>
    <property type="match status" value="1"/>
</dbReference>
<sequence length="185" mass="20890">MRPQKIQDEELLSALSNVFRTKGYEGASLKELSEATGLQKASLYHRFPNGKKEMAEAVLADMDLWVTKHIFKTLEQEGIPPSVKLKQSLDQISKLYNGGKDNCIFRALSMQEGFDHFHDVITKGFKGWLKSFTALGLSVGQTNQMAEKNAIQTLIDIQGSLMLCKGMQDTNIFINTLKQIEERYN</sequence>
<feature type="DNA-binding region" description="H-T-H motif" evidence="4">
    <location>
        <begin position="28"/>
        <end position="47"/>
    </location>
</feature>
<dbReference type="Pfam" id="PF00440">
    <property type="entry name" value="TetR_N"/>
    <property type="match status" value="1"/>
</dbReference>
<proteinExistence type="predicted"/>
<dbReference type="Gene3D" id="1.10.357.10">
    <property type="entry name" value="Tetracycline Repressor, domain 2"/>
    <property type="match status" value="1"/>
</dbReference>
<accession>A0A6G7J023</accession>
<dbReference type="SUPFAM" id="SSF46689">
    <property type="entry name" value="Homeodomain-like"/>
    <property type="match status" value="1"/>
</dbReference>
<evidence type="ECO:0000313" key="7">
    <source>
        <dbReference type="Proteomes" id="UP000502928"/>
    </source>
</evidence>
<dbReference type="InterPro" id="IPR009057">
    <property type="entry name" value="Homeodomain-like_sf"/>
</dbReference>
<dbReference type="GO" id="GO:0003677">
    <property type="term" value="F:DNA binding"/>
    <property type="evidence" value="ECO:0007669"/>
    <property type="project" value="UniProtKB-UniRule"/>
</dbReference>
<evidence type="ECO:0000256" key="3">
    <source>
        <dbReference type="ARBA" id="ARBA00023163"/>
    </source>
</evidence>
<keyword evidence="7" id="KW-1185">Reference proteome</keyword>
<dbReference type="EMBL" id="CP049616">
    <property type="protein sequence ID" value="QII44000.1"/>
    <property type="molecule type" value="Genomic_DNA"/>
</dbReference>
<dbReference type="RefSeq" id="WP_166247661.1">
    <property type="nucleotide sequence ID" value="NZ_CP049616.1"/>
</dbReference>